<evidence type="ECO:0000313" key="2">
    <source>
        <dbReference type="EMBL" id="ADO73036.1"/>
    </source>
</evidence>
<proteinExistence type="predicted"/>
<organism evidence="2 3">
    <name type="scientific">Stigmatella aurantiaca (strain DW4/3-1)</name>
    <dbReference type="NCBI Taxonomy" id="378806"/>
    <lineage>
        <taxon>Bacteria</taxon>
        <taxon>Pseudomonadati</taxon>
        <taxon>Myxococcota</taxon>
        <taxon>Myxococcia</taxon>
        <taxon>Myxococcales</taxon>
        <taxon>Cystobacterineae</taxon>
        <taxon>Archangiaceae</taxon>
        <taxon>Stigmatella</taxon>
    </lineage>
</organism>
<dbReference type="KEGG" id="sur:STAUR_5265"/>
<dbReference type="AlphaFoldDB" id="E3FLE4"/>
<dbReference type="HOGENOM" id="CLU_146746_0_0_7"/>
<dbReference type="EMBL" id="CP002271">
    <property type="protein sequence ID" value="ADO73036.1"/>
    <property type="molecule type" value="Genomic_DNA"/>
</dbReference>
<accession>E3FLE4</accession>
<keyword evidence="1" id="KW-1133">Transmembrane helix</keyword>
<dbReference type="STRING" id="378806.STAUR_5265"/>
<name>E3FLE4_STIAD</name>
<reference evidence="2 3" key="1">
    <citation type="journal article" date="2011" name="Mol. Biol. Evol.">
        <title>Comparative genomic analysis of fruiting body formation in Myxococcales.</title>
        <authorList>
            <person name="Huntley S."/>
            <person name="Hamann N."/>
            <person name="Wegener-Feldbrugge S."/>
            <person name="Treuner-Lange A."/>
            <person name="Kube M."/>
            <person name="Reinhardt R."/>
            <person name="Klages S."/>
            <person name="Muller R."/>
            <person name="Ronning C.M."/>
            <person name="Nierman W.C."/>
            <person name="Sogaard-Andersen L."/>
        </authorList>
    </citation>
    <scope>NUCLEOTIDE SEQUENCE [LARGE SCALE GENOMIC DNA]</scope>
    <source>
        <strain evidence="2 3">DW4/3-1</strain>
    </source>
</reference>
<protein>
    <submittedName>
        <fullName evidence="2">Conserved uncharacterized protein</fullName>
    </submittedName>
</protein>
<dbReference type="eggNOG" id="ENOG50317C0">
    <property type="taxonomic scope" value="Bacteria"/>
</dbReference>
<gene>
    <name evidence="2" type="ordered locus">STAUR_5265</name>
</gene>
<evidence type="ECO:0000256" key="1">
    <source>
        <dbReference type="SAM" id="Phobius"/>
    </source>
</evidence>
<sequence length="126" mass="12642">MFIQYLDEGETFMKTLTGILVVMVAVVTACGSISDQAPGEEAMLPEQHLQTQESALVGDCTVSISCTGGSTVACSGSSGACSASAAGAGSVTCNGVSKACGLTLPTCTCAMDGCCNPRCLNDPDCR</sequence>
<keyword evidence="3" id="KW-1185">Reference proteome</keyword>
<dbReference type="Proteomes" id="UP000001351">
    <property type="component" value="Chromosome"/>
</dbReference>
<evidence type="ECO:0000313" key="3">
    <source>
        <dbReference type="Proteomes" id="UP000001351"/>
    </source>
</evidence>
<keyword evidence="1" id="KW-0812">Transmembrane</keyword>
<keyword evidence="1" id="KW-0472">Membrane</keyword>
<feature type="transmembrane region" description="Helical" evidence="1">
    <location>
        <begin position="12"/>
        <end position="33"/>
    </location>
</feature>